<evidence type="ECO:0000313" key="3">
    <source>
        <dbReference type="Proteomes" id="UP000646911"/>
    </source>
</evidence>
<dbReference type="EMBL" id="JACOFX010000012">
    <property type="protein sequence ID" value="MBC3909784.1"/>
    <property type="molecule type" value="Genomic_DNA"/>
</dbReference>
<proteinExistence type="predicted"/>
<dbReference type="RefSeq" id="WP_186955303.1">
    <property type="nucleotide sequence ID" value="NZ_JACOFX010000012.1"/>
</dbReference>
<evidence type="ECO:0000313" key="2">
    <source>
        <dbReference type="EMBL" id="MBC3909784.1"/>
    </source>
</evidence>
<reference evidence="2 3" key="1">
    <citation type="submission" date="2020-08" db="EMBL/GenBank/DDBJ databases">
        <title>Novel species isolated from subtropical streams in China.</title>
        <authorList>
            <person name="Lu H."/>
        </authorList>
    </citation>
    <scope>NUCLEOTIDE SEQUENCE [LARGE SCALE GENOMIC DNA]</scope>
    <source>
        <strain evidence="2 3">NL8W</strain>
    </source>
</reference>
<protein>
    <submittedName>
        <fullName evidence="2">Uncharacterized protein</fullName>
    </submittedName>
</protein>
<feature type="compositionally biased region" description="Basic and acidic residues" evidence="1">
    <location>
        <begin position="46"/>
        <end position="67"/>
    </location>
</feature>
<feature type="region of interest" description="Disordered" evidence="1">
    <location>
        <begin position="1"/>
        <end position="67"/>
    </location>
</feature>
<sequence length="67" mass="7104">MTTLKAGGANTASPKPVIPAQAGIHRITSHAANKPGTSKTTKNKATKTDPDKTCNKPQYDKRTKDTI</sequence>
<accession>A0ABR6ZDG1</accession>
<organism evidence="2 3">
    <name type="scientific">Undibacterium umbellatum</name>
    <dbReference type="NCBI Taxonomy" id="2762300"/>
    <lineage>
        <taxon>Bacteria</taxon>
        <taxon>Pseudomonadati</taxon>
        <taxon>Pseudomonadota</taxon>
        <taxon>Betaproteobacteria</taxon>
        <taxon>Burkholderiales</taxon>
        <taxon>Oxalobacteraceae</taxon>
        <taxon>Undibacterium</taxon>
    </lineage>
</organism>
<comment type="caution">
    <text evidence="2">The sequence shown here is derived from an EMBL/GenBank/DDBJ whole genome shotgun (WGS) entry which is preliminary data.</text>
</comment>
<name>A0ABR6ZDG1_9BURK</name>
<keyword evidence="3" id="KW-1185">Reference proteome</keyword>
<gene>
    <name evidence="2" type="ORF">H8L47_19650</name>
</gene>
<evidence type="ECO:0000256" key="1">
    <source>
        <dbReference type="SAM" id="MobiDB-lite"/>
    </source>
</evidence>
<dbReference type="Proteomes" id="UP000646911">
    <property type="component" value="Unassembled WGS sequence"/>
</dbReference>